<accession>A0A4Y5Z1T3</accession>
<name>A0A4Y5Z1T3_9GAMM</name>
<dbReference type="Gene3D" id="1.10.150.130">
    <property type="match status" value="1"/>
</dbReference>
<dbReference type="GO" id="GO:0006310">
    <property type="term" value="P:DNA recombination"/>
    <property type="evidence" value="ECO:0007669"/>
    <property type="project" value="UniProtKB-KW"/>
</dbReference>
<dbReference type="PANTHER" id="PTHR30629:SF2">
    <property type="entry name" value="PROPHAGE INTEGRASE INTS-RELATED"/>
    <property type="match status" value="1"/>
</dbReference>
<evidence type="ECO:0000259" key="5">
    <source>
        <dbReference type="Pfam" id="PF13356"/>
    </source>
</evidence>
<keyword evidence="7" id="KW-1185">Reference proteome</keyword>
<dbReference type="Proteomes" id="UP000316093">
    <property type="component" value="Chromosome"/>
</dbReference>
<dbReference type="Gene3D" id="3.30.160.390">
    <property type="entry name" value="Integrase, DNA-binding domain"/>
    <property type="match status" value="1"/>
</dbReference>
<dbReference type="InterPro" id="IPR050808">
    <property type="entry name" value="Phage_Integrase"/>
</dbReference>
<evidence type="ECO:0000256" key="4">
    <source>
        <dbReference type="ARBA" id="ARBA00023172"/>
    </source>
</evidence>
<keyword evidence="2" id="KW-0229">DNA integration</keyword>
<dbReference type="GO" id="GO:0015074">
    <property type="term" value="P:DNA integration"/>
    <property type="evidence" value="ECO:0007669"/>
    <property type="project" value="UniProtKB-KW"/>
</dbReference>
<keyword evidence="4" id="KW-0233">DNA recombination</keyword>
<dbReference type="Gene3D" id="1.10.443.10">
    <property type="entry name" value="Intergrase catalytic core"/>
    <property type="match status" value="1"/>
</dbReference>
<dbReference type="InterPro" id="IPR010998">
    <property type="entry name" value="Integrase_recombinase_N"/>
</dbReference>
<comment type="similarity">
    <text evidence="1">Belongs to the 'phage' integrase family.</text>
</comment>
<organism evidence="6 7">
    <name type="scientific">Luteibacter pinisoli</name>
    <dbReference type="NCBI Taxonomy" id="2589080"/>
    <lineage>
        <taxon>Bacteria</taxon>
        <taxon>Pseudomonadati</taxon>
        <taxon>Pseudomonadota</taxon>
        <taxon>Gammaproteobacteria</taxon>
        <taxon>Lysobacterales</taxon>
        <taxon>Rhodanobacteraceae</taxon>
        <taxon>Luteibacter</taxon>
    </lineage>
</organism>
<proteinExistence type="inferred from homology"/>
<evidence type="ECO:0000256" key="1">
    <source>
        <dbReference type="ARBA" id="ARBA00008857"/>
    </source>
</evidence>
<gene>
    <name evidence="6" type="ORF">FIV34_04145</name>
</gene>
<dbReference type="Pfam" id="PF13356">
    <property type="entry name" value="Arm-DNA-bind_3"/>
    <property type="match status" value="1"/>
</dbReference>
<dbReference type="EMBL" id="CP041046">
    <property type="protein sequence ID" value="QDE38448.1"/>
    <property type="molecule type" value="Genomic_DNA"/>
</dbReference>
<dbReference type="InterPro" id="IPR011010">
    <property type="entry name" value="DNA_brk_join_enz"/>
</dbReference>
<evidence type="ECO:0000313" key="7">
    <source>
        <dbReference type="Proteomes" id="UP000316093"/>
    </source>
</evidence>
<feature type="domain" description="Integrase DNA-binding" evidence="5">
    <location>
        <begin position="19"/>
        <end position="125"/>
    </location>
</feature>
<dbReference type="AlphaFoldDB" id="A0A4Y5Z1T3"/>
<reference evidence="6 7" key="1">
    <citation type="submission" date="2019-06" db="EMBL/GenBank/DDBJ databases">
        <title>A complete genome sequence for Luteibacter pinisoli MAH-14.</title>
        <authorList>
            <person name="Baltrus D.A."/>
        </authorList>
    </citation>
    <scope>NUCLEOTIDE SEQUENCE [LARGE SCALE GENOMIC DNA]</scope>
    <source>
        <strain evidence="6 7">MAH-14</strain>
    </source>
</reference>
<evidence type="ECO:0000256" key="3">
    <source>
        <dbReference type="ARBA" id="ARBA00023125"/>
    </source>
</evidence>
<dbReference type="GO" id="GO:0003677">
    <property type="term" value="F:DNA binding"/>
    <property type="evidence" value="ECO:0007669"/>
    <property type="project" value="UniProtKB-KW"/>
</dbReference>
<sequence>MTRPFVAWSCLAVAAHPALTQKHLNAIKPTDKQVDYPDGAVRGLALRVSPGGARTWVLVKRIPDEGVKRIRLGHYTGDPGDHTPPPVDQFPTGLQALSLKQAREEATRVLALINAGRSPSKERRSRRQQAAVHAQRGSFADLLTEYIAHREEGTERRAAATVRQVGEWRRIQAQLERDAGDVLAMTARDVEPSHIVALLRPIFHHGVARPKKGRGSAGRRAATGAQGSADKVHTFLRAAFAYGLSSENSVARRAVTVYGLVHNPVDPVPREARSTPGTRALSAAELRQFYLTIDKAPKVGPVLAELLRFTIASGGQRTHQLAREPWTVYDRGAGTVTLTDRKGRGGAPRPHMVPMSKRMAAILAKIEKITGSFRFPWATNGRSHVDIASPAGAVRYWLESDFAVVDGKRVAPFTPRDLRRTCTQLMKVAGIPDDLADRLQSHGVSGITNVHYRNNPELYLPEKRQALQKFETALGRILKT</sequence>
<dbReference type="PANTHER" id="PTHR30629">
    <property type="entry name" value="PROPHAGE INTEGRASE"/>
    <property type="match status" value="1"/>
</dbReference>
<keyword evidence="3" id="KW-0238">DNA-binding</keyword>
<protein>
    <submittedName>
        <fullName evidence="6">Integrase family protein</fullName>
    </submittedName>
</protein>
<dbReference type="InterPro" id="IPR025166">
    <property type="entry name" value="Integrase_DNA_bind_dom"/>
</dbReference>
<dbReference type="KEGG" id="lpy:FIV34_04145"/>
<dbReference type="SUPFAM" id="SSF56349">
    <property type="entry name" value="DNA breaking-rejoining enzymes"/>
    <property type="match status" value="1"/>
</dbReference>
<dbReference type="InterPro" id="IPR038488">
    <property type="entry name" value="Integrase_DNA-bd_sf"/>
</dbReference>
<evidence type="ECO:0000256" key="2">
    <source>
        <dbReference type="ARBA" id="ARBA00022908"/>
    </source>
</evidence>
<dbReference type="InterPro" id="IPR013762">
    <property type="entry name" value="Integrase-like_cat_sf"/>
</dbReference>
<evidence type="ECO:0000313" key="6">
    <source>
        <dbReference type="EMBL" id="QDE38448.1"/>
    </source>
</evidence>
<dbReference type="OrthoDB" id="9795573at2"/>